<feature type="non-terminal residue" evidence="1">
    <location>
        <position position="65"/>
    </location>
</feature>
<organism evidence="1">
    <name type="scientific">Tanacetum cinerariifolium</name>
    <name type="common">Dalmatian daisy</name>
    <name type="synonym">Chrysanthemum cinerariifolium</name>
    <dbReference type="NCBI Taxonomy" id="118510"/>
    <lineage>
        <taxon>Eukaryota</taxon>
        <taxon>Viridiplantae</taxon>
        <taxon>Streptophyta</taxon>
        <taxon>Embryophyta</taxon>
        <taxon>Tracheophyta</taxon>
        <taxon>Spermatophyta</taxon>
        <taxon>Magnoliopsida</taxon>
        <taxon>eudicotyledons</taxon>
        <taxon>Gunneridae</taxon>
        <taxon>Pentapetalae</taxon>
        <taxon>asterids</taxon>
        <taxon>campanulids</taxon>
        <taxon>Asterales</taxon>
        <taxon>Asteraceae</taxon>
        <taxon>Asteroideae</taxon>
        <taxon>Anthemideae</taxon>
        <taxon>Anthemidinae</taxon>
        <taxon>Tanacetum</taxon>
    </lineage>
</organism>
<comment type="caution">
    <text evidence="1">The sequence shown here is derived from an EMBL/GenBank/DDBJ whole genome shotgun (WGS) entry which is preliminary data.</text>
</comment>
<reference evidence="1" key="1">
    <citation type="journal article" date="2019" name="Sci. Rep.">
        <title>Draft genome of Tanacetum cinerariifolium, the natural source of mosquito coil.</title>
        <authorList>
            <person name="Yamashiro T."/>
            <person name="Shiraishi A."/>
            <person name="Satake H."/>
            <person name="Nakayama K."/>
        </authorList>
    </citation>
    <scope>NUCLEOTIDE SEQUENCE</scope>
</reference>
<evidence type="ECO:0000313" key="1">
    <source>
        <dbReference type="EMBL" id="GFD53165.1"/>
    </source>
</evidence>
<dbReference type="EMBL" id="BKCJ011790841">
    <property type="protein sequence ID" value="GFD53165.1"/>
    <property type="molecule type" value="Genomic_DNA"/>
</dbReference>
<sequence length="65" mass="6501">VGGVKVGEGTQQAHGRAAPQNGIVEQLFVAAKLDGAAADVFNGGAELAQFLSQDFFEAKLGGGGK</sequence>
<feature type="non-terminal residue" evidence="1">
    <location>
        <position position="1"/>
    </location>
</feature>
<gene>
    <name evidence="1" type="ORF">Tci_925134</name>
</gene>
<dbReference type="AlphaFoldDB" id="A0A699X068"/>
<name>A0A699X068_TANCI</name>
<protein>
    <submittedName>
        <fullName evidence="1">Uncharacterized protein</fullName>
    </submittedName>
</protein>
<accession>A0A699X068</accession>
<proteinExistence type="predicted"/>